<keyword evidence="2" id="KW-1185">Reference proteome</keyword>
<evidence type="ECO:0000313" key="1">
    <source>
        <dbReference type="EMBL" id="NGQ89449.1"/>
    </source>
</evidence>
<accession>A0A6M1THV6</accession>
<dbReference type="AlphaFoldDB" id="A0A6M1THV6"/>
<reference evidence="1 2" key="1">
    <citation type="submission" date="2020-02" db="EMBL/GenBank/DDBJ databases">
        <title>Rhodobacter translucens sp. nov., a novel bacterium isolated from activated sludge.</title>
        <authorList>
            <person name="Liu J."/>
        </authorList>
    </citation>
    <scope>NUCLEOTIDE SEQUENCE [LARGE SCALE GENOMIC DNA]</scope>
    <source>
        <strain evidence="1 2">HX-7-19</strain>
    </source>
</reference>
<comment type="caution">
    <text evidence="1">The sequence shown here is derived from an EMBL/GenBank/DDBJ whole genome shotgun (WGS) entry which is preliminary data.</text>
</comment>
<organism evidence="1 2">
    <name type="scientific">Paragemmobacter kunshanensis</name>
    <dbReference type="NCBI Taxonomy" id="2583234"/>
    <lineage>
        <taxon>Bacteria</taxon>
        <taxon>Pseudomonadati</taxon>
        <taxon>Pseudomonadota</taxon>
        <taxon>Alphaproteobacteria</taxon>
        <taxon>Rhodobacterales</taxon>
        <taxon>Paracoccaceae</taxon>
        <taxon>Paragemmobacter</taxon>
    </lineage>
</organism>
<dbReference type="InterPro" id="IPR008775">
    <property type="entry name" value="Phytyl_CoA_dOase-like"/>
</dbReference>
<sequence length="278" mass="31445">MIEDAQREFFAKEGYLLIKGFYDFDTDILPILRDIHRIIGLVAERHGISLSREEFSPERFDDGYPTLLATNRRIAGEVYDLVKQIPSFLRLISHPKAEALFRDIRGTDHAGIGAASYGIRIDNPNEEKFRSHWHQEFVFQPQSIDGIVFWTPLLPIKPDLGPVVILPRSNLDGLCTYVRGTTYAEKAGAYQIGIHDEDAVVARYEHVAPLTDPTDLLIMDFLTIHGSGYNTSGRSRWSVQGRFFNFRDPIGMKVGWRASITAGTEVEAIFPDNFVSAE</sequence>
<dbReference type="Pfam" id="PF05721">
    <property type="entry name" value="PhyH"/>
    <property type="match status" value="1"/>
</dbReference>
<proteinExistence type="predicted"/>
<dbReference type="Gene3D" id="2.60.120.620">
    <property type="entry name" value="q2cbj1_9rhob like domain"/>
    <property type="match status" value="1"/>
</dbReference>
<dbReference type="Proteomes" id="UP000474758">
    <property type="component" value="Unassembled WGS sequence"/>
</dbReference>
<protein>
    <submittedName>
        <fullName evidence="1">Phytanoyl-CoA dioxygenase family protein</fullName>
    </submittedName>
</protein>
<dbReference type="RefSeq" id="WP_165046549.1">
    <property type="nucleotide sequence ID" value="NZ_JAALFE010000001.1"/>
</dbReference>
<evidence type="ECO:0000313" key="2">
    <source>
        <dbReference type="Proteomes" id="UP000474758"/>
    </source>
</evidence>
<gene>
    <name evidence="1" type="ORF">G5V65_00965</name>
</gene>
<keyword evidence="1" id="KW-0560">Oxidoreductase</keyword>
<name>A0A6M1THV6_9RHOB</name>
<keyword evidence="1" id="KW-0223">Dioxygenase</keyword>
<dbReference type="EMBL" id="JAALFE010000001">
    <property type="protein sequence ID" value="NGQ89449.1"/>
    <property type="molecule type" value="Genomic_DNA"/>
</dbReference>
<dbReference type="SUPFAM" id="SSF51197">
    <property type="entry name" value="Clavaminate synthase-like"/>
    <property type="match status" value="1"/>
</dbReference>
<dbReference type="GO" id="GO:0016706">
    <property type="term" value="F:2-oxoglutarate-dependent dioxygenase activity"/>
    <property type="evidence" value="ECO:0007669"/>
    <property type="project" value="UniProtKB-ARBA"/>
</dbReference>